<organism evidence="2 3">
    <name type="scientific">Aspergillus candidus</name>
    <dbReference type="NCBI Taxonomy" id="41067"/>
    <lineage>
        <taxon>Eukaryota</taxon>
        <taxon>Fungi</taxon>
        <taxon>Dikarya</taxon>
        <taxon>Ascomycota</taxon>
        <taxon>Pezizomycotina</taxon>
        <taxon>Eurotiomycetes</taxon>
        <taxon>Eurotiomycetidae</taxon>
        <taxon>Eurotiales</taxon>
        <taxon>Aspergillaceae</taxon>
        <taxon>Aspergillus</taxon>
        <taxon>Aspergillus subgen. Circumdati</taxon>
    </lineage>
</organism>
<accession>A0A2I2F8U6</accession>
<name>A0A2I2F8U6_ASPCN</name>
<evidence type="ECO:0000313" key="2">
    <source>
        <dbReference type="EMBL" id="PLB37050.1"/>
    </source>
</evidence>
<keyword evidence="3" id="KW-1185">Reference proteome</keyword>
<dbReference type="EMBL" id="KZ559146">
    <property type="protein sequence ID" value="PLB37050.1"/>
    <property type="molecule type" value="Genomic_DNA"/>
</dbReference>
<feature type="transmembrane region" description="Helical" evidence="1">
    <location>
        <begin position="47"/>
        <end position="70"/>
    </location>
</feature>
<gene>
    <name evidence="2" type="ORF">BDW47DRAFT_45041</name>
</gene>
<proteinExistence type="predicted"/>
<dbReference type="AlphaFoldDB" id="A0A2I2F8U6"/>
<keyword evidence="1" id="KW-0472">Membrane</keyword>
<reference evidence="2 3" key="1">
    <citation type="submission" date="2017-12" db="EMBL/GenBank/DDBJ databases">
        <authorList>
            <consortium name="DOE Joint Genome Institute"/>
            <person name="Haridas S."/>
            <person name="Kjaerbolling I."/>
            <person name="Vesth T.C."/>
            <person name="Frisvad J.C."/>
            <person name="Nybo J.L."/>
            <person name="Theobald S."/>
            <person name="Kuo A."/>
            <person name="Bowyer P."/>
            <person name="Matsuda Y."/>
            <person name="Mondo S."/>
            <person name="Lyhne E.K."/>
            <person name="Kogle M.E."/>
            <person name="Clum A."/>
            <person name="Lipzen A."/>
            <person name="Salamov A."/>
            <person name="Ngan C.Y."/>
            <person name="Daum C."/>
            <person name="Chiniquy J."/>
            <person name="Barry K."/>
            <person name="LaButti K."/>
            <person name="Simmons B.A."/>
            <person name="Magnuson J.K."/>
            <person name="Mortensen U.H."/>
            <person name="Larsen T.O."/>
            <person name="Grigoriev I.V."/>
            <person name="Baker S.E."/>
            <person name="Andersen M.R."/>
            <person name="Nordberg H.P."/>
            <person name="Cantor M.N."/>
            <person name="Hua S.X."/>
        </authorList>
    </citation>
    <scope>NUCLEOTIDE SEQUENCE [LARGE SCALE GENOMIC DNA]</scope>
    <source>
        <strain evidence="2 3">CBS 102.13</strain>
    </source>
</reference>
<dbReference type="GeneID" id="36526229"/>
<protein>
    <submittedName>
        <fullName evidence="2">Uncharacterized protein</fullName>
    </submittedName>
</protein>
<keyword evidence="1" id="KW-0812">Transmembrane</keyword>
<sequence length="84" mass="9965">MFSPFLISLILFPLFRSLRMVLTDLFHTYLPHPIYPLFKVHTQAFSLYYTDSYVITVLLQLATLVGLVMIDYRCTYLIDIYNSY</sequence>
<dbReference type="RefSeq" id="XP_024671062.1">
    <property type="nucleotide sequence ID" value="XM_024819069.1"/>
</dbReference>
<evidence type="ECO:0000313" key="3">
    <source>
        <dbReference type="Proteomes" id="UP000234585"/>
    </source>
</evidence>
<evidence type="ECO:0000256" key="1">
    <source>
        <dbReference type="SAM" id="Phobius"/>
    </source>
</evidence>
<keyword evidence="1" id="KW-1133">Transmembrane helix</keyword>
<dbReference type="Proteomes" id="UP000234585">
    <property type="component" value="Unassembled WGS sequence"/>
</dbReference>